<proteinExistence type="predicted"/>
<keyword evidence="2" id="KW-1185">Reference proteome</keyword>
<gene>
    <name evidence="1" type="ORF">O3P16_17460</name>
</gene>
<dbReference type="RefSeq" id="WP_407032934.1">
    <property type="nucleotide sequence ID" value="NZ_JAQGEF010000036.1"/>
</dbReference>
<reference evidence="1 2" key="1">
    <citation type="submission" date="2022-12" db="EMBL/GenBank/DDBJ databases">
        <title>Chitinophagaceae gen. sp. nov., a new member of the family Chitinophagaceae, isolated from soil in a chemical factory.</title>
        <authorList>
            <person name="Ke Z."/>
        </authorList>
    </citation>
    <scope>NUCLEOTIDE SEQUENCE [LARGE SCALE GENOMIC DNA]</scope>
    <source>
        <strain evidence="1 2">LY-5</strain>
    </source>
</reference>
<evidence type="ECO:0000313" key="2">
    <source>
        <dbReference type="Proteomes" id="UP001210231"/>
    </source>
</evidence>
<name>A0ABT4UPR7_9BACT</name>
<dbReference type="Proteomes" id="UP001210231">
    <property type="component" value="Unassembled WGS sequence"/>
</dbReference>
<organism evidence="1 2">
    <name type="scientific">Polluticaenibacter yanchengensis</name>
    <dbReference type="NCBI Taxonomy" id="3014562"/>
    <lineage>
        <taxon>Bacteria</taxon>
        <taxon>Pseudomonadati</taxon>
        <taxon>Bacteroidota</taxon>
        <taxon>Chitinophagia</taxon>
        <taxon>Chitinophagales</taxon>
        <taxon>Chitinophagaceae</taxon>
        <taxon>Polluticaenibacter</taxon>
    </lineage>
</organism>
<evidence type="ECO:0000313" key="1">
    <source>
        <dbReference type="EMBL" id="MDA3616604.1"/>
    </source>
</evidence>
<protein>
    <submittedName>
        <fullName evidence="1">Uncharacterized protein</fullName>
    </submittedName>
</protein>
<accession>A0ABT4UPR7</accession>
<dbReference type="EMBL" id="JAQGEF010000036">
    <property type="protein sequence ID" value="MDA3616604.1"/>
    <property type="molecule type" value="Genomic_DNA"/>
</dbReference>
<sequence length="133" mass="15241">MFIADSSDQKLLTIAIQKGQQLLFIECSKCYKDVPINPIDLMLVQSQIYNSTKEEYDGQNCTICSDGIISFIENKDEKFWGCGFRVSLPSPKVIDKITKEELTELVRRQKTFVIQDEQDETLKAQFPNKGLPK</sequence>
<comment type="caution">
    <text evidence="1">The sequence shown here is derived from an EMBL/GenBank/DDBJ whole genome shotgun (WGS) entry which is preliminary data.</text>
</comment>